<evidence type="ECO:0000313" key="2">
    <source>
        <dbReference type="EMBL" id="GAT45027.1"/>
    </source>
</evidence>
<reference evidence="2" key="1">
    <citation type="submission" date="2014-09" db="EMBL/GenBank/DDBJ databases">
        <title>Genome sequence of the luminous mushroom Mycena chlorophos for searching fungal bioluminescence genes.</title>
        <authorList>
            <person name="Tanaka Y."/>
            <person name="Kasuga D."/>
            <person name="Oba Y."/>
            <person name="Hase S."/>
            <person name="Sato K."/>
            <person name="Oba Y."/>
            <person name="Sakakibara Y."/>
        </authorList>
    </citation>
    <scope>NUCLEOTIDE SEQUENCE</scope>
</reference>
<keyword evidence="3" id="KW-1185">Reference proteome</keyword>
<organism evidence="2 3">
    <name type="scientific">Mycena chlorophos</name>
    <name type="common">Agaric fungus</name>
    <name type="synonym">Agaricus chlorophos</name>
    <dbReference type="NCBI Taxonomy" id="658473"/>
    <lineage>
        <taxon>Eukaryota</taxon>
        <taxon>Fungi</taxon>
        <taxon>Dikarya</taxon>
        <taxon>Basidiomycota</taxon>
        <taxon>Agaricomycotina</taxon>
        <taxon>Agaricomycetes</taxon>
        <taxon>Agaricomycetidae</taxon>
        <taxon>Agaricales</taxon>
        <taxon>Marasmiineae</taxon>
        <taxon>Mycenaceae</taxon>
        <taxon>Mycena</taxon>
    </lineage>
</organism>
<sequence>MVFAGSSSQSQVLSTLVLSALSLIPHPVVRIAAAVLCAVLAVAHIFIAQRPPTLLVELKAKIEEIEDAIAVARETVTAGNPWLLMEESSALLRIKRSASILRCSLIHRRNVSLMGYIRTWFAISRETRAAQKLLSRVQLVIEADLQRSYSVGIDAHAASHTCHSATCMPAV</sequence>
<dbReference type="EMBL" id="DF840575">
    <property type="protein sequence ID" value="GAT45027.1"/>
    <property type="molecule type" value="Genomic_DNA"/>
</dbReference>
<keyword evidence="1" id="KW-0472">Membrane</keyword>
<evidence type="ECO:0000313" key="3">
    <source>
        <dbReference type="Proteomes" id="UP000815677"/>
    </source>
</evidence>
<proteinExistence type="predicted"/>
<protein>
    <submittedName>
        <fullName evidence="2">Uncharacterized protein</fullName>
    </submittedName>
</protein>
<accession>A0ABQ0L214</accession>
<evidence type="ECO:0000256" key="1">
    <source>
        <dbReference type="SAM" id="Phobius"/>
    </source>
</evidence>
<keyword evidence="1" id="KW-1133">Transmembrane helix</keyword>
<feature type="transmembrane region" description="Helical" evidence="1">
    <location>
        <begin position="28"/>
        <end position="48"/>
    </location>
</feature>
<dbReference type="Proteomes" id="UP000815677">
    <property type="component" value="Unassembled WGS sequence"/>
</dbReference>
<name>A0ABQ0L214_MYCCL</name>
<gene>
    <name evidence="2" type="ORF">MCHLO_02624</name>
</gene>
<keyword evidence="1" id="KW-0812">Transmembrane</keyword>